<comment type="similarity">
    <text evidence="1">Belongs to the rtf2 family.</text>
</comment>
<dbReference type="PANTHER" id="PTHR12775:SF0">
    <property type="entry name" value="REPLICATION TERMINATION FACTOR 2"/>
    <property type="match status" value="1"/>
</dbReference>
<dbReference type="eggNOG" id="KOG3113">
    <property type="taxonomic scope" value="Eukaryota"/>
</dbReference>
<organism evidence="3">
    <name type="scientific">Guillardia theta (strain CCMP2712)</name>
    <name type="common">Cryptophyte</name>
    <dbReference type="NCBI Taxonomy" id="905079"/>
    <lineage>
        <taxon>Eukaryota</taxon>
        <taxon>Cryptophyceae</taxon>
        <taxon>Pyrenomonadales</taxon>
        <taxon>Geminigeraceae</taxon>
        <taxon>Guillardia</taxon>
    </lineage>
</organism>
<reference evidence="5" key="2">
    <citation type="submission" date="2012-11" db="EMBL/GenBank/DDBJ databases">
        <authorList>
            <person name="Kuo A."/>
            <person name="Curtis B.A."/>
            <person name="Tanifuji G."/>
            <person name="Burki F."/>
            <person name="Gruber A."/>
            <person name="Irimia M."/>
            <person name="Maruyama S."/>
            <person name="Arias M.C."/>
            <person name="Ball S.G."/>
            <person name="Gile G.H."/>
            <person name="Hirakawa Y."/>
            <person name="Hopkins J.F."/>
            <person name="Rensing S.A."/>
            <person name="Schmutz J."/>
            <person name="Symeonidi A."/>
            <person name="Elias M."/>
            <person name="Eveleigh R.J."/>
            <person name="Herman E.K."/>
            <person name="Klute M.J."/>
            <person name="Nakayama T."/>
            <person name="Obornik M."/>
            <person name="Reyes-Prieto A."/>
            <person name="Armbrust E.V."/>
            <person name="Aves S.J."/>
            <person name="Beiko R.G."/>
            <person name="Coutinho P."/>
            <person name="Dacks J.B."/>
            <person name="Durnford D.G."/>
            <person name="Fast N.M."/>
            <person name="Green B.R."/>
            <person name="Grisdale C."/>
            <person name="Hempe F."/>
            <person name="Henrissat B."/>
            <person name="Hoppner M.P."/>
            <person name="Ishida K.-I."/>
            <person name="Kim E."/>
            <person name="Koreny L."/>
            <person name="Kroth P.G."/>
            <person name="Liu Y."/>
            <person name="Malik S.-B."/>
            <person name="Maier U.G."/>
            <person name="McRose D."/>
            <person name="Mock T."/>
            <person name="Neilson J.A."/>
            <person name="Onodera N.T."/>
            <person name="Poole A.M."/>
            <person name="Pritham E.J."/>
            <person name="Richards T.A."/>
            <person name="Rocap G."/>
            <person name="Roy S.W."/>
            <person name="Sarai C."/>
            <person name="Schaack S."/>
            <person name="Shirato S."/>
            <person name="Slamovits C.H."/>
            <person name="Spencer D.F."/>
            <person name="Suzuki S."/>
            <person name="Worden A.Z."/>
            <person name="Zauner S."/>
            <person name="Barry K."/>
            <person name="Bell C."/>
            <person name="Bharti A.K."/>
            <person name="Crow J.A."/>
            <person name="Grimwood J."/>
            <person name="Kramer R."/>
            <person name="Lindquist E."/>
            <person name="Lucas S."/>
            <person name="Salamov A."/>
            <person name="McFadden G.I."/>
            <person name="Lane C.E."/>
            <person name="Keeling P.J."/>
            <person name="Gray M.W."/>
            <person name="Grigoriev I.V."/>
            <person name="Archibald J.M."/>
        </authorList>
    </citation>
    <scope>NUCLEOTIDE SEQUENCE</scope>
    <source>
        <strain evidence="5">CCMP2712</strain>
    </source>
</reference>
<protein>
    <submittedName>
        <fullName evidence="3 4">Uncharacterized protein</fullName>
    </submittedName>
</protein>
<accession>L1JNX2</accession>
<dbReference type="RefSeq" id="XP_005836969.1">
    <property type="nucleotide sequence ID" value="XM_005836912.1"/>
</dbReference>
<dbReference type="InterPro" id="IPR006735">
    <property type="entry name" value="Rtf2"/>
</dbReference>
<dbReference type="Pfam" id="PF04641">
    <property type="entry name" value="Rtf2"/>
    <property type="match status" value="1"/>
</dbReference>
<sequence length="381" mass="42868">MKDEVCVVEQRRMWESMFGWVDWAPASPRSHTKFELLANFKFLNHVHARVFQSMRYLRNSRTSKSLSKAVMQIFLRTLDEETLSVELGGNDTVEALVEHYKATRQGETLRDHSEEMRARWHYCAASGQPLRPPMVTCDLGYIFIKEEVMKQLLTKTLHKDHQHIRKLKDLYNIEIKENPEWDPKKGVENSYETGGQDRFLCPITGRPGNGKNQFVALKTCGHVFCEQALRHLGGEACVICNAPFSKAKDVVHLTPPADVLAQKRKALEDSRLEEKLAKEAAKSAENVEAENGKKRSMNATEVSEKKAKIEKLCGAGMKVGEIHASLTNTIAKSANLGTEAHANKAKENQVYASMFKKHNKDAKEYDAAWGQGAMAGVLGGR</sequence>
<dbReference type="GO" id="GO:0005634">
    <property type="term" value="C:nucleus"/>
    <property type="evidence" value="ECO:0007669"/>
    <property type="project" value="TreeGrafter"/>
</dbReference>
<name>L1JNX2_GUITC</name>
<dbReference type="EMBL" id="JH992980">
    <property type="protein sequence ID" value="EKX49989.1"/>
    <property type="molecule type" value="Genomic_DNA"/>
</dbReference>
<evidence type="ECO:0000256" key="2">
    <source>
        <dbReference type="SAM" id="MobiDB-lite"/>
    </source>
</evidence>
<dbReference type="HOGENOM" id="CLU_726554_0_0_1"/>
<evidence type="ECO:0000313" key="5">
    <source>
        <dbReference type="Proteomes" id="UP000011087"/>
    </source>
</evidence>
<dbReference type="AlphaFoldDB" id="L1JNX2"/>
<dbReference type="InterPro" id="IPR013083">
    <property type="entry name" value="Znf_RING/FYVE/PHD"/>
</dbReference>
<evidence type="ECO:0000313" key="4">
    <source>
        <dbReference type="EnsemblProtists" id="EKX49989"/>
    </source>
</evidence>
<reference evidence="3 5" key="1">
    <citation type="journal article" date="2012" name="Nature">
        <title>Algal genomes reveal evolutionary mosaicism and the fate of nucleomorphs.</title>
        <authorList>
            <consortium name="DOE Joint Genome Institute"/>
            <person name="Curtis B.A."/>
            <person name="Tanifuji G."/>
            <person name="Burki F."/>
            <person name="Gruber A."/>
            <person name="Irimia M."/>
            <person name="Maruyama S."/>
            <person name="Arias M.C."/>
            <person name="Ball S.G."/>
            <person name="Gile G.H."/>
            <person name="Hirakawa Y."/>
            <person name="Hopkins J.F."/>
            <person name="Kuo A."/>
            <person name="Rensing S.A."/>
            <person name="Schmutz J."/>
            <person name="Symeonidi A."/>
            <person name="Elias M."/>
            <person name="Eveleigh R.J."/>
            <person name="Herman E.K."/>
            <person name="Klute M.J."/>
            <person name="Nakayama T."/>
            <person name="Obornik M."/>
            <person name="Reyes-Prieto A."/>
            <person name="Armbrust E.V."/>
            <person name="Aves S.J."/>
            <person name="Beiko R.G."/>
            <person name="Coutinho P."/>
            <person name="Dacks J.B."/>
            <person name="Durnford D.G."/>
            <person name="Fast N.M."/>
            <person name="Green B.R."/>
            <person name="Grisdale C.J."/>
            <person name="Hempel F."/>
            <person name="Henrissat B."/>
            <person name="Hoppner M.P."/>
            <person name="Ishida K."/>
            <person name="Kim E."/>
            <person name="Koreny L."/>
            <person name="Kroth P.G."/>
            <person name="Liu Y."/>
            <person name="Malik S.B."/>
            <person name="Maier U.G."/>
            <person name="McRose D."/>
            <person name="Mock T."/>
            <person name="Neilson J.A."/>
            <person name="Onodera N.T."/>
            <person name="Poole A.M."/>
            <person name="Pritham E.J."/>
            <person name="Richards T.A."/>
            <person name="Rocap G."/>
            <person name="Roy S.W."/>
            <person name="Sarai C."/>
            <person name="Schaack S."/>
            <person name="Shirato S."/>
            <person name="Slamovits C.H."/>
            <person name="Spencer D.F."/>
            <person name="Suzuki S."/>
            <person name="Worden A.Z."/>
            <person name="Zauner S."/>
            <person name="Barry K."/>
            <person name="Bell C."/>
            <person name="Bharti A.K."/>
            <person name="Crow J.A."/>
            <person name="Grimwood J."/>
            <person name="Kramer R."/>
            <person name="Lindquist E."/>
            <person name="Lucas S."/>
            <person name="Salamov A."/>
            <person name="McFadden G.I."/>
            <person name="Lane C.E."/>
            <person name="Keeling P.J."/>
            <person name="Gray M.W."/>
            <person name="Grigoriev I.V."/>
            <person name="Archibald J.M."/>
        </authorList>
    </citation>
    <scope>NUCLEOTIDE SEQUENCE</scope>
    <source>
        <strain evidence="3 5">CCMP2712</strain>
    </source>
</reference>
<gene>
    <name evidence="3" type="ORF">GUITHDRAFT_104385</name>
</gene>
<dbReference type="PANTHER" id="PTHR12775">
    <property type="entry name" value="PROTEIN C20ORF43 HOMOLOG"/>
    <property type="match status" value="1"/>
</dbReference>
<keyword evidence="5" id="KW-1185">Reference proteome</keyword>
<dbReference type="KEGG" id="gtt:GUITHDRAFT_104385"/>
<dbReference type="Gene3D" id="3.30.40.10">
    <property type="entry name" value="Zinc/RING finger domain, C3HC4 (zinc finger)"/>
    <property type="match status" value="1"/>
</dbReference>
<dbReference type="InterPro" id="IPR027799">
    <property type="entry name" value="Rtf2_RING-finger"/>
</dbReference>
<dbReference type="Proteomes" id="UP000011087">
    <property type="component" value="Unassembled WGS sequence"/>
</dbReference>
<reference evidence="4" key="3">
    <citation type="submission" date="2015-06" db="UniProtKB">
        <authorList>
            <consortium name="EnsemblProtists"/>
        </authorList>
    </citation>
    <scope>IDENTIFICATION</scope>
</reference>
<dbReference type="PaxDb" id="55529-EKX49989"/>
<dbReference type="GO" id="GO:0006274">
    <property type="term" value="P:DNA replication termination"/>
    <property type="evidence" value="ECO:0007669"/>
    <property type="project" value="TreeGrafter"/>
</dbReference>
<dbReference type="EnsemblProtists" id="EKX49989">
    <property type="protein sequence ID" value="EKX49989"/>
    <property type="gene ID" value="GUITHDRAFT_104385"/>
</dbReference>
<dbReference type="SUPFAM" id="SSF57850">
    <property type="entry name" value="RING/U-box"/>
    <property type="match status" value="1"/>
</dbReference>
<dbReference type="OMA" id="EFRWLHC"/>
<evidence type="ECO:0000256" key="1">
    <source>
        <dbReference type="ARBA" id="ARBA00009885"/>
    </source>
</evidence>
<proteinExistence type="inferred from homology"/>
<dbReference type="CDD" id="cd16653">
    <property type="entry name" value="RING-like_Rtf2"/>
    <property type="match status" value="1"/>
</dbReference>
<dbReference type="OrthoDB" id="247013at2759"/>
<dbReference type="STRING" id="905079.L1JNX2"/>
<feature type="region of interest" description="Disordered" evidence="2">
    <location>
        <begin position="282"/>
        <end position="301"/>
    </location>
</feature>
<evidence type="ECO:0000313" key="3">
    <source>
        <dbReference type="EMBL" id="EKX49989.1"/>
    </source>
</evidence>
<dbReference type="GeneID" id="17306713"/>